<dbReference type="EMBL" id="MQSV01000003">
    <property type="protein sequence ID" value="OKL47880.1"/>
    <property type="molecule type" value="Genomic_DNA"/>
</dbReference>
<dbReference type="Proteomes" id="UP000186785">
    <property type="component" value="Unassembled WGS sequence"/>
</dbReference>
<organism evidence="2 3">
    <name type="scientific">Boudabousia liubingyangii</name>
    <dbReference type="NCBI Taxonomy" id="1921764"/>
    <lineage>
        <taxon>Bacteria</taxon>
        <taxon>Bacillati</taxon>
        <taxon>Actinomycetota</taxon>
        <taxon>Actinomycetes</taxon>
        <taxon>Actinomycetales</taxon>
        <taxon>Actinomycetaceae</taxon>
        <taxon>Boudabousia</taxon>
    </lineage>
</organism>
<keyword evidence="3" id="KW-1185">Reference proteome</keyword>
<sequence>MTQKQEPVIYSPTTSKVSGSKTFLLVAVLAGIVAAFIPLYPDLDLTLFKIMTQAMSADISMSWAWGIATGLLLYCLVIILLLVNFTSNSQILDFITGIVGIIGGAAIGYFNYTLLSQILEMRRLMGNTVFSGSSYAIANGMIFFTVTTVAVLLASLILIGATIWKENRITANSQNQFM</sequence>
<proteinExistence type="predicted"/>
<gene>
    <name evidence="2" type="ORF">BSR29_05160</name>
</gene>
<keyword evidence="1" id="KW-1133">Transmembrane helix</keyword>
<accession>A0A1Q5PLF9</accession>
<keyword evidence="1" id="KW-0812">Transmembrane</keyword>
<reference evidence="2 3" key="1">
    <citation type="submission" date="2016-11" db="EMBL/GenBank/DDBJ databases">
        <title>Actinomyces gypaetusis sp. nov. isolated from the vulture Gypaetus barbatus in Qinghai Tibet Plateau China.</title>
        <authorList>
            <person name="Meng X."/>
        </authorList>
    </citation>
    <scope>NUCLEOTIDE SEQUENCE [LARGE SCALE GENOMIC DNA]</scope>
    <source>
        <strain evidence="2 3">VUL4_2</strain>
    </source>
</reference>
<feature type="transmembrane region" description="Helical" evidence="1">
    <location>
        <begin position="94"/>
        <end position="115"/>
    </location>
</feature>
<dbReference type="RefSeq" id="WP_073709240.1">
    <property type="nucleotide sequence ID" value="NZ_MQSV01000003.1"/>
</dbReference>
<keyword evidence="1" id="KW-0472">Membrane</keyword>
<name>A0A1Q5PLF9_9ACTO</name>
<feature type="transmembrane region" description="Helical" evidence="1">
    <location>
        <begin position="21"/>
        <end position="41"/>
    </location>
</feature>
<feature type="transmembrane region" description="Helical" evidence="1">
    <location>
        <begin position="135"/>
        <end position="159"/>
    </location>
</feature>
<protein>
    <submittedName>
        <fullName evidence="2">Uncharacterized protein</fullName>
    </submittedName>
</protein>
<evidence type="ECO:0000313" key="2">
    <source>
        <dbReference type="EMBL" id="OKL47880.1"/>
    </source>
</evidence>
<comment type="caution">
    <text evidence="2">The sequence shown here is derived from an EMBL/GenBank/DDBJ whole genome shotgun (WGS) entry which is preliminary data.</text>
</comment>
<feature type="transmembrane region" description="Helical" evidence="1">
    <location>
        <begin position="61"/>
        <end position="82"/>
    </location>
</feature>
<dbReference type="STRING" id="1921764.BSR28_06520"/>
<evidence type="ECO:0000256" key="1">
    <source>
        <dbReference type="SAM" id="Phobius"/>
    </source>
</evidence>
<dbReference type="AlphaFoldDB" id="A0A1Q5PLF9"/>
<evidence type="ECO:0000313" key="3">
    <source>
        <dbReference type="Proteomes" id="UP000186785"/>
    </source>
</evidence>